<organism evidence="3 4">
    <name type="scientific">Paractinoplanes bogorensis</name>
    <dbReference type="NCBI Taxonomy" id="1610840"/>
    <lineage>
        <taxon>Bacteria</taxon>
        <taxon>Bacillati</taxon>
        <taxon>Actinomycetota</taxon>
        <taxon>Actinomycetes</taxon>
        <taxon>Micromonosporales</taxon>
        <taxon>Micromonosporaceae</taxon>
        <taxon>Paractinoplanes</taxon>
    </lineage>
</organism>
<dbReference type="SUPFAM" id="SSF54593">
    <property type="entry name" value="Glyoxalase/Bleomycin resistance protein/Dihydroxybiphenyl dioxygenase"/>
    <property type="match status" value="1"/>
</dbReference>
<dbReference type="InterPro" id="IPR051785">
    <property type="entry name" value="MMCE/EMCE_epimerase"/>
</dbReference>
<dbReference type="Gene3D" id="3.10.180.10">
    <property type="entry name" value="2,3-Dihydroxybiphenyl 1,2-Dioxygenase, domain 1"/>
    <property type="match status" value="1"/>
</dbReference>
<dbReference type="InterPro" id="IPR037523">
    <property type="entry name" value="VOC_core"/>
</dbReference>
<keyword evidence="1" id="KW-0479">Metal-binding</keyword>
<dbReference type="PANTHER" id="PTHR43048:SF4">
    <property type="entry name" value="RING-CLEAVING DIOXYGENASE-RELATED"/>
    <property type="match status" value="1"/>
</dbReference>
<comment type="caution">
    <text evidence="3">The sequence shown here is derived from an EMBL/GenBank/DDBJ whole genome shotgun (WGS) entry which is preliminary data.</text>
</comment>
<protein>
    <submittedName>
        <fullName evidence="3">VOC family protein</fullName>
    </submittedName>
</protein>
<dbReference type="Proteomes" id="UP001519654">
    <property type="component" value="Unassembled WGS sequence"/>
</dbReference>
<dbReference type="InterPro" id="IPR004360">
    <property type="entry name" value="Glyas_Fos-R_dOase_dom"/>
</dbReference>
<dbReference type="InterPro" id="IPR029068">
    <property type="entry name" value="Glyas_Bleomycin-R_OHBP_Dase"/>
</dbReference>
<dbReference type="PROSITE" id="PS51819">
    <property type="entry name" value="VOC"/>
    <property type="match status" value="1"/>
</dbReference>
<accession>A0ABS5YML5</accession>
<dbReference type="Pfam" id="PF00903">
    <property type="entry name" value="Glyoxalase"/>
    <property type="match status" value="1"/>
</dbReference>
<evidence type="ECO:0000256" key="1">
    <source>
        <dbReference type="ARBA" id="ARBA00022723"/>
    </source>
</evidence>
<dbReference type="EMBL" id="JAHKKG010000004">
    <property type="protein sequence ID" value="MBU2664655.1"/>
    <property type="molecule type" value="Genomic_DNA"/>
</dbReference>
<evidence type="ECO:0000313" key="4">
    <source>
        <dbReference type="Proteomes" id="UP001519654"/>
    </source>
</evidence>
<dbReference type="RefSeq" id="WP_215787452.1">
    <property type="nucleotide sequence ID" value="NZ_JAHKKG010000004.1"/>
</dbReference>
<proteinExistence type="predicted"/>
<evidence type="ECO:0000259" key="2">
    <source>
        <dbReference type="PROSITE" id="PS51819"/>
    </source>
</evidence>
<feature type="domain" description="VOC" evidence="2">
    <location>
        <begin position="1"/>
        <end position="114"/>
    </location>
</feature>
<dbReference type="PANTHER" id="PTHR43048">
    <property type="entry name" value="METHYLMALONYL-COA EPIMERASE"/>
    <property type="match status" value="1"/>
</dbReference>
<keyword evidence="4" id="KW-1185">Reference proteome</keyword>
<evidence type="ECO:0000313" key="3">
    <source>
        <dbReference type="EMBL" id="MBU2664655.1"/>
    </source>
</evidence>
<gene>
    <name evidence="3" type="ORF">KOI35_14220</name>
</gene>
<reference evidence="3 4" key="1">
    <citation type="submission" date="2021-06" db="EMBL/GenBank/DDBJ databases">
        <title>Actinoplanes lichenicola sp. nov., and Actinoplanes ovalisporus sp. nov., isolated from lichen in Thailand.</title>
        <authorList>
            <person name="Saeng-In P."/>
            <person name="Kanchanasin P."/>
            <person name="Yuki M."/>
            <person name="Kudo T."/>
            <person name="Ohkuma M."/>
            <person name="Phongsopitanun W."/>
            <person name="Tanasupawat S."/>
        </authorList>
    </citation>
    <scope>NUCLEOTIDE SEQUENCE [LARGE SCALE GENOMIC DNA]</scope>
    <source>
        <strain evidence="3 4">NBRC 110975</strain>
    </source>
</reference>
<sequence length="114" mass="12327">MQSILSTPRFDRMLAFYAGVFGAVETMRFPEEGDVFYVGLRIGDSELGLVNEPDAGHEASARYALSIEVDDVDALLGPVEALGGKLLGAPNDMPWGQRVAHVHDPDGNLVNLTR</sequence>
<name>A0ABS5YML5_9ACTN</name>